<dbReference type="InterPro" id="IPR029044">
    <property type="entry name" value="Nucleotide-diphossugar_trans"/>
</dbReference>
<dbReference type="GO" id="GO:0016740">
    <property type="term" value="F:transferase activity"/>
    <property type="evidence" value="ECO:0007669"/>
    <property type="project" value="UniProtKB-KW"/>
</dbReference>
<dbReference type="Proteomes" id="UP000215914">
    <property type="component" value="Unassembled WGS sequence"/>
</dbReference>
<evidence type="ECO:0000313" key="2">
    <source>
        <dbReference type="Proteomes" id="UP000215914"/>
    </source>
</evidence>
<dbReference type="AlphaFoldDB" id="A0A9K3DXM9"/>
<dbReference type="Gramene" id="mRNA:HanXRQr2_Chr16g0773841">
    <property type="protein sequence ID" value="CDS:HanXRQr2_Chr16g0773841.1"/>
    <property type="gene ID" value="HanXRQr2_Chr16g0773841"/>
</dbReference>
<organism evidence="1 2">
    <name type="scientific">Helianthus annuus</name>
    <name type="common">Common sunflower</name>
    <dbReference type="NCBI Taxonomy" id="4232"/>
    <lineage>
        <taxon>Eukaryota</taxon>
        <taxon>Viridiplantae</taxon>
        <taxon>Streptophyta</taxon>
        <taxon>Embryophyta</taxon>
        <taxon>Tracheophyta</taxon>
        <taxon>Spermatophyta</taxon>
        <taxon>Magnoliopsida</taxon>
        <taxon>eudicotyledons</taxon>
        <taxon>Gunneridae</taxon>
        <taxon>Pentapetalae</taxon>
        <taxon>asterids</taxon>
        <taxon>campanulids</taxon>
        <taxon>Asterales</taxon>
        <taxon>Asteraceae</taxon>
        <taxon>Asteroideae</taxon>
        <taxon>Heliantheae alliance</taxon>
        <taxon>Heliantheae</taxon>
        <taxon>Helianthus</taxon>
    </lineage>
</organism>
<dbReference type="EMBL" id="MNCJ02000331">
    <property type="protein sequence ID" value="KAF5762188.1"/>
    <property type="molecule type" value="Genomic_DNA"/>
</dbReference>
<comment type="caution">
    <text evidence="1">The sequence shown here is derived from an EMBL/GenBank/DDBJ whole genome shotgun (WGS) entry which is preliminary data.</text>
</comment>
<dbReference type="Gene3D" id="3.90.550.10">
    <property type="entry name" value="Spore Coat Polysaccharide Biosynthesis Protein SpsA, Chain A"/>
    <property type="match status" value="1"/>
</dbReference>
<keyword evidence="2" id="KW-1185">Reference proteome</keyword>
<accession>A0A9K3DXM9</accession>
<reference evidence="1" key="2">
    <citation type="submission" date="2020-06" db="EMBL/GenBank/DDBJ databases">
        <title>Helianthus annuus Genome sequencing and assembly Release 2.</title>
        <authorList>
            <person name="Gouzy J."/>
            <person name="Langlade N."/>
            <person name="Munos S."/>
        </authorList>
    </citation>
    <scope>NUCLEOTIDE SEQUENCE</scope>
    <source>
        <tissue evidence="1">Leaves</tissue>
    </source>
</reference>
<dbReference type="SUPFAM" id="SSF53448">
    <property type="entry name" value="Nucleotide-diphospho-sugar transferases"/>
    <property type="match status" value="1"/>
</dbReference>
<reference evidence="1" key="1">
    <citation type="journal article" date="2017" name="Nature">
        <title>The sunflower genome provides insights into oil metabolism, flowering and Asterid evolution.</title>
        <authorList>
            <person name="Badouin H."/>
            <person name="Gouzy J."/>
            <person name="Grassa C.J."/>
            <person name="Murat F."/>
            <person name="Staton S.E."/>
            <person name="Cottret L."/>
            <person name="Lelandais-Briere C."/>
            <person name="Owens G.L."/>
            <person name="Carrere S."/>
            <person name="Mayjonade B."/>
            <person name="Legrand L."/>
            <person name="Gill N."/>
            <person name="Kane N.C."/>
            <person name="Bowers J.E."/>
            <person name="Hubner S."/>
            <person name="Bellec A."/>
            <person name="Berard A."/>
            <person name="Berges H."/>
            <person name="Blanchet N."/>
            <person name="Boniface M.C."/>
            <person name="Brunel D."/>
            <person name="Catrice O."/>
            <person name="Chaidir N."/>
            <person name="Claudel C."/>
            <person name="Donnadieu C."/>
            <person name="Faraut T."/>
            <person name="Fievet G."/>
            <person name="Helmstetter N."/>
            <person name="King M."/>
            <person name="Knapp S.J."/>
            <person name="Lai Z."/>
            <person name="Le Paslier M.C."/>
            <person name="Lippi Y."/>
            <person name="Lorenzon L."/>
            <person name="Mandel J.R."/>
            <person name="Marage G."/>
            <person name="Marchand G."/>
            <person name="Marquand E."/>
            <person name="Bret-Mestries E."/>
            <person name="Morien E."/>
            <person name="Nambeesan S."/>
            <person name="Nguyen T."/>
            <person name="Pegot-Espagnet P."/>
            <person name="Pouilly N."/>
            <person name="Raftis F."/>
            <person name="Sallet E."/>
            <person name="Schiex T."/>
            <person name="Thomas J."/>
            <person name="Vandecasteele C."/>
            <person name="Vares D."/>
            <person name="Vear F."/>
            <person name="Vautrin S."/>
            <person name="Crespi M."/>
            <person name="Mangin B."/>
            <person name="Burke J.M."/>
            <person name="Salse J."/>
            <person name="Munos S."/>
            <person name="Vincourt P."/>
            <person name="Rieseberg L.H."/>
            <person name="Langlade N.B."/>
        </authorList>
    </citation>
    <scope>NUCLEOTIDE SEQUENCE</scope>
    <source>
        <tissue evidence="1">Leaves</tissue>
    </source>
</reference>
<dbReference type="PANTHER" id="PTHR35105">
    <property type="entry name" value="EXPRESSED PROTEIN"/>
    <property type="match status" value="1"/>
</dbReference>
<keyword evidence="1" id="KW-0808">Transferase</keyword>
<sequence length="133" mass="15763">MSCTRFAATHFSKDLRSPLRSYPSNSLSYVRKKYYWRECGKLESTEFLFTCFLTSFLAGYEGWAMFVDCDFLYLGDIKELFDLTDDKYDVMCVQHDYTPKETTKMDRAVQTVYPGRIGRRWCSITAVIRRTRF</sequence>
<name>A0A9K3DXM9_HELAN</name>
<proteinExistence type="predicted"/>
<dbReference type="PANTHER" id="PTHR35105:SF7">
    <property type="entry name" value="PROTEIN CDI-LIKE"/>
    <property type="match status" value="1"/>
</dbReference>
<evidence type="ECO:0000313" key="1">
    <source>
        <dbReference type="EMBL" id="KAF5762188.1"/>
    </source>
</evidence>
<protein>
    <submittedName>
        <fullName evidence="1">Nucleotide-diphospho-sugar transferase</fullName>
    </submittedName>
</protein>
<gene>
    <name evidence="1" type="ORF">HanXRQr2_Chr16g0773841</name>
</gene>